<dbReference type="RefSeq" id="WP_311985713.1">
    <property type="nucleotide sequence ID" value="NZ_JARQBZ010000038.1"/>
</dbReference>
<dbReference type="Gene3D" id="1.10.443.10">
    <property type="entry name" value="Intergrase catalytic core"/>
    <property type="match status" value="1"/>
</dbReference>
<evidence type="ECO:0000313" key="4">
    <source>
        <dbReference type="Proteomes" id="UP001268577"/>
    </source>
</evidence>
<dbReference type="EMBL" id="JARQBZ010000038">
    <property type="protein sequence ID" value="MDT2835131.1"/>
    <property type="molecule type" value="Genomic_DNA"/>
</dbReference>
<reference evidence="3" key="1">
    <citation type="submission" date="2023-03" db="EMBL/GenBank/DDBJ databases">
        <authorList>
            <person name="Shen W."/>
            <person name="Cai J."/>
        </authorList>
    </citation>
    <scope>NUCLEOTIDE SEQUENCE</scope>
    <source>
        <strain evidence="3">P96-3</strain>
    </source>
</reference>
<evidence type="ECO:0008006" key="5">
    <source>
        <dbReference type="Google" id="ProtNLM"/>
    </source>
</evidence>
<dbReference type="AlphaFoldDB" id="A0AAW8UAY4"/>
<accession>A0AAW8UAY4</accession>
<evidence type="ECO:0000256" key="1">
    <source>
        <dbReference type="ARBA" id="ARBA00023172"/>
    </source>
</evidence>
<keyword evidence="1" id="KW-0233">DNA recombination</keyword>
<organism evidence="3 4">
    <name type="scientific">Vagococcus carniphilus</name>
    <dbReference type="NCBI Taxonomy" id="218144"/>
    <lineage>
        <taxon>Bacteria</taxon>
        <taxon>Bacillati</taxon>
        <taxon>Bacillota</taxon>
        <taxon>Bacilli</taxon>
        <taxon>Lactobacillales</taxon>
        <taxon>Enterococcaceae</taxon>
        <taxon>Vagococcus</taxon>
    </lineage>
</organism>
<gene>
    <name evidence="3" type="ORF">P7H70_13910</name>
</gene>
<feature type="compositionally biased region" description="Basic and acidic residues" evidence="2">
    <location>
        <begin position="55"/>
        <end position="66"/>
    </location>
</feature>
<dbReference type="GO" id="GO:0003677">
    <property type="term" value="F:DNA binding"/>
    <property type="evidence" value="ECO:0007669"/>
    <property type="project" value="InterPro"/>
</dbReference>
<comment type="caution">
    <text evidence="3">The sequence shown here is derived from an EMBL/GenBank/DDBJ whole genome shotgun (WGS) entry which is preliminary data.</text>
</comment>
<proteinExistence type="predicted"/>
<feature type="region of interest" description="Disordered" evidence="2">
    <location>
        <begin position="45"/>
        <end position="66"/>
    </location>
</feature>
<sequence length="66" mass="7726">MNHTHSQKDAQYRLRHANLKTTMDIYTHISKDRKRAPILKLDEFSASGATFGATKQEETKKERQEH</sequence>
<dbReference type="GO" id="GO:0006310">
    <property type="term" value="P:DNA recombination"/>
    <property type="evidence" value="ECO:0007669"/>
    <property type="project" value="UniProtKB-KW"/>
</dbReference>
<evidence type="ECO:0000256" key="2">
    <source>
        <dbReference type="SAM" id="MobiDB-lite"/>
    </source>
</evidence>
<dbReference type="Proteomes" id="UP001268577">
    <property type="component" value="Unassembled WGS sequence"/>
</dbReference>
<dbReference type="InterPro" id="IPR013762">
    <property type="entry name" value="Integrase-like_cat_sf"/>
</dbReference>
<protein>
    <recommendedName>
        <fullName evidence="5">Integrase</fullName>
    </recommendedName>
</protein>
<evidence type="ECO:0000313" key="3">
    <source>
        <dbReference type="EMBL" id="MDT2835131.1"/>
    </source>
</evidence>
<name>A0AAW8UAY4_9ENTE</name>
<dbReference type="InterPro" id="IPR011010">
    <property type="entry name" value="DNA_brk_join_enz"/>
</dbReference>
<dbReference type="SUPFAM" id="SSF56349">
    <property type="entry name" value="DNA breaking-rejoining enzymes"/>
    <property type="match status" value="1"/>
</dbReference>
<dbReference type="GO" id="GO:0015074">
    <property type="term" value="P:DNA integration"/>
    <property type="evidence" value="ECO:0007669"/>
    <property type="project" value="InterPro"/>
</dbReference>